<dbReference type="InterPro" id="IPR045337">
    <property type="entry name" value="MmgE_PrpD_C"/>
</dbReference>
<dbReference type="PANTHER" id="PTHR16943:SF8">
    <property type="entry name" value="2-METHYLCITRATE DEHYDRATASE"/>
    <property type="match status" value="1"/>
</dbReference>
<dbReference type="InterPro" id="IPR045336">
    <property type="entry name" value="MmgE_PrpD_N"/>
</dbReference>
<evidence type="ECO:0000259" key="2">
    <source>
        <dbReference type="Pfam" id="PF03972"/>
    </source>
</evidence>
<feature type="domain" description="MmgE/PrpD N-terminal" evidence="2">
    <location>
        <begin position="12"/>
        <end position="231"/>
    </location>
</feature>
<dbReference type="Pfam" id="PF03972">
    <property type="entry name" value="MmgE_PrpD_N"/>
    <property type="match status" value="1"/>
</dbReference>
<dbReference type="EMBL" id="JBEYBF010000018">
    <property type="protein sequence ID" value="MEU1954879.1"/>
    <property type="molecule type" value="Genomic_DNA"/>
</dbReference>
<evidence type="ECO:0000313" key="5">
    <source>
        <dbReference type="Proteomes" id="UP001550628"/>
    </source>
</evidence>
<dbReference type="Gene3D" id="1.10.4100.10">
    <property type="entry name" value="2-methylcitrate dehydratase PrpD"/>
    <property type="match status" value="1"/>
</dbReference>
<dbReference type="Proteomes" id="UP001550628">
    <property type="component" value="Unassembled WGS sequence"/>
</dbReference>
<comment type="similarity">
    <text evidence="1">Belongs to the PrpD family.</text>
</comment>
<dbReference type="InterPro" id="IPR042188">
    <property type="entry name" value="MmgE/PrpD_sf_2"/>
</dbReference>
<keyword evidence="5" id="KW-1185">Reference proteome</keyword>
<organism evidence="4 5">
    <name type="scientific">Nocardia rhamnosiphila</name>
    <dbReference type="NCBI Taxonomy" id="426716"/>
    <lineage>
        <taxon>Bacteria</taxon>
        <taxon>Bacillati</taxon>
        <taxon>Actinomycetota</taxon>
        <taxon>Actinomycetes</taxon>
        <taxon>Mycobacteriales</taxon>
        <taxon>Nocardiaceae</taxon>
        <taxon>Nocardia</taxon>
    </lineage>
</organism>
<dbReference type="SUPFAM" id="SSF103378">
    <property type="entry name" value="2-methylcitrate dehydratase PrpD"/>
    <property type="match status" value="1"/>
</dbReference>
<accession>A0ABV2WVG5</accession>
<dbReference type="InterPro" id="IPR036148">
    <property type="entry name" value="MmgE/PrpD_sf"/>
</dbReference>
<gene>
    <name evidence="4" type="ORF">ABZ510_23800</name>
</gene>
<dbReference type="InterPro" id="IPR005656">
    <property type="entry name" value="MmgE_PrpD"/>
</dbReference>
<evidence type="ECO:0000313" key="4">
    <source>
        <dbReference type="EMBL" id="MEU1954879.1"/>
    </source>
</evidence>
<evidence type="ECO:0000259" key="3">
    <source>
        <dbReference type="Pfam" id="PF19305"/>
    </source>
</evidence>
<dbReference type="InterPro" id="IPR042183">
    <property type="entry name" value="MmgE/PrpD_sf_1"/>
</dbReference>
<evidence type="ECO:0000256" key="1">
    <source>
        <dbReference type="ARBA" id="ARBA00006174"/>
    </source>
</evidence>
<name>A0ABV2WVG5_9NOCA</name>
<reference evidence="4 5" key="1">
    <citation type="submission" date="2024-06" db="EMBL/GenBank/DDBJ databases">
        <title>The Natural Products Discovery Center: Release of the First 8490 Sequenced Strains for Exploring Actinobacteria Biosynthetic Diversity.</title>
        <authorList>
            <person name="Kalkreuter E."/>
            <person name="Kautsar S.A."/>
            <person name="Yang D."/>
            <person name="Bader C.D."/>
            <person name="Teijaro C.N."/>
            <person name="Fluegel L."/>
            <person name="Davis C.M."/>
            <person name="Simpson J.R."/>
            <person name="Lauterbach L."/>
            <person name="Steele A.D."/>
            <person name="Gui C."/>
            <person name="Meng S."/>
            <person name="Li G."/>
            <person name="Viehrig K."/>
            <person name="Ye F."/>
            <person name="Su P."/>
            <person name="Kiefer A.F."/>
            <person name="Nichols A."/>
            <person name="Cepeda A.J."/>
            <person name="Yan W."/>
            <person name="Fan B."/>
            <person name="Jiang Y."/>
            <person name="Adhikari A."/>
            <person name="Zheng C.-J."/>
            <person name="Schuster L."/>
            <person name="Cowan T.M."/>
            <person name="Smanski M.J."/>
            <person name="Chevrette M.G."/>
            <person name="De Carvalho L.P.S."/>
            <person name="Shen B."/>
        </authorList>
    </citation>
    <scope>NUCLEOTIDE SEQUENCE [LARGE SCALE GENOMIC DNA]</scope>
    <source>
        <strain evidence="4 5">NPDC019708</strain>
    </source>
</reference>
<dbReference type="Pfam" id="PF19305">
    <property type="entry name" value="MmgE_PrpD_C"/>
    <property type="match status" value="1"/>
</dbReference>
<feature type="domain" description="MmgE/PrpD C-terminal" evidence="3">
    <location>
        <begin position="271"/>
        <end position="416"/>
    </location>
</feature>
<protein>
    <submittedName>
        <fullName evidence="4">MmgE/PrpD family protein</fullName>
    </submittedName>
</protein>
<dbReference type="PANTHER" id="PTHR16943">
    <property type="entry name" value="2-METHYLCITRATE DEHYDRATASE-RELATED"/>
    <property type="match status" value="1"/>
</dbReference>
<dbReference type="RefSeq" id="WP_356955864.1">
    <property type="nucleotide sequence ID" value="NZ_JBEYBD010000004.1"/>
</dbReference>
<proteinExistence type="inferred from homology"/>
<comment type="caution">
    <text evidence="4">The sequence shown here is derived from an EMBL/GenBank/DDBJ whole genome shotgun (WGS) entry which is preliminary data.</text>
</comment>
<dbReference type="Gene3D" id="3.30.1330.120">
    <property type="entry name" value="2-methylcitrate dehydratase PrpD"/>
    <property type="match status" value="1"/>
</dbReference>
<sequence>MTVADALGRACDTVSVLDLDRVPPESIEKALRIIADCLAVSVAGHRTEPMSALVAADMSGGLVSGGAERNPFHRSTVWGGGRAPAHHAAFLNATAGSFLELDEGMRPTGHPGMQLVPAAIAAAEEGHASGAELVRAVIAGYELSARLFRAVRLRPGAHPHGHVGALGAALAVSVLRGTDARAATAIASTLPLASTWQACYDGATARNAYMGHAAALGVRSSDLARAGFTGSFASFGFSLGELLGTSLDETPLVGELRYEELAIDAGYFKVHSACALTHTAIDAALDILESEPFTPDAVVKVRIDTVSAVHKVDVHEAPNDLSCRFSIAYAVATALATGASGPEAFRYRPDIAALARRVAVHVDPQLDERWPVSSPARVRVELDGRVLESLVENPVGHPPRVLSAEEHFAKFATAISDPDRAQDAWTRIMELPRLADVDTLLGW</sequence>